<protein>
    <recommendedName>
        <fullName evidence="10">Acyl-CoA dehydrogenase</fullName>
    </recommendedName>
</protein>
<dbReference type="Gene3D" id="1.10.540.10">
    <property type="entry name" value="Acyl-CoA dehydrogenase/oxidase, N-terminal domain"/>
    <property type="match status" value="1"/>
</dbReference>
<evidence type="ECO:0000313" key="8">
    <source>
        <dbReference type="EMBL" id="AMN46232.1"/>
    </source>
</evidence>
<sequence length="339" mass="36173">MIDLLPSEEQQQIVDSVVAFLTEELPLARLRPGPDGERPADIGISTERWRHIAGLGWFALGVPEIQGGAGYSVVAEMLLARELGRYAVSPSIAATIAAVHLAAATGSELLTGFMAGDLRVAFANRLCADSDEYHLIDACGADHFLVLDGMQTRLYEAAVFNDARSVISLDDAVTLERAHLAPGERALLQETDGGIAQRVSLLNSAQLLGVAEAALQLTVDYAKVREQFGQVIGSFQAIKHACADMAVRVEAAYAQVFFAGLSQASLQPDTAYQIAAAKLISAEAALTNARSGIQIHGGIGFTAECDAHVFLKRAHLLGRLGGERRWIRETLLANTAEAE</sequence>
<feature type="domain" description="Acyl-CoA dehydrogenase/oxidase N-terminal" evidence="7">
    <location>
        <begin position="7"/>
        <end position="101"/>
    </location>
</feature>
<dbReference type="InterPro" id="IPR009075">
    <property type="entry name" value="AcylCo_DH/oxidase_C"/>
</dbReference>
<feature type="domain" description="Acyl-CoA dehydrogenase/oxidase C-terminal" evidence="6">
    <location>
        <begin position="203"/>
        <end position="328"/>
    </location>
</feature>
<dbReference type="InterPro" id="IPR037069">
    <property type="entry name" value="AcylCoA_DH/ox_N_sf"/>
</dbReference>
<comment type="similarity">
    <text evidence="2">Belongs to the acyl-CoA dehydrogenase family.</text>
</comment>
<accession>A0A127F701</accession>
<gene>
    <name evidence="8" type="ORF">ACG33_03740</name>
</gene>
<dbReference type="PANTHER" id="PTHR43884">
    <property type="entry name" value="ACYL-COA DEHYDROGENASE"/>
    <property type="match status" value="1"/>
</dbReference>
<name>A0A127F701_STEDE</name>
<evidence type="ECO:0000256" key="3">
    <source>
        <dbReference type="ARBA" id="ARBA00022630"/>
    </source>
</evidence>
<comment type="cofactor">
    <cofactor evidence="1">
        <name>FAD</name>
        <dbReference type="ChEBI" id="CHEBI:57692"/>
    </cofactor>
</comment>
<keyword evidence="9" id="KW-1185">Reference proteome</keyword>
<evidence type="ECO:0000256" key="5">
    <source>
        <dbReference type="ARBA" id="ARBA00023002"/>
    </source>
</evidence>
<proteinExistence type="inferred from homology"/>
<dbReference type="KEGG" id="sdf:ACG33_03740"/>
<keyword evidence="3" id="KW-0285">Flavoprotein</keyword>
<dbReference type="STRING" id="465721.ACG33_03740"/>
<dbReference type="RefSeq" id="WP_066918819.1">
    <property type="nucleotide sequence ID" value="NZ_CP011971.1"/>
</dbReference>
<evidence type="ECO:0000256" key="2">
    <source>
        <dbReference type="ARBA" id="ARBA00009347"/>
    </source>
</evidence>
<dbReference type="Gene3D" id="1.20.140.10">
    <property type="entry name" value="Butyryl-CoA Dehydrogenase, subunit A, domain 3"/>
    <property type="match status" value="1"/>
</dbReference>
<evidence type="ECO:0000259" key="6">
    <source>
        <dbReference type="Pfam" id="PF00441"/>
    </source>
</evidence>
<dbReference type="Proteomes" id="UP000070250">
    <property type="component" value="Chromosome"/>
</dbReference>
<reference evidence="8 9" key="1">
    <citation type="submission" date="2015-06" db="EMBL/GenBank/DDBJ databases">
        <title>A Comprehensive Approach to Explore the Metabolic and Phylogenetic Diversity of Bacterial Steroid Degradation in the Environment: Testosterone as an Example.</title>
        <authorList>
            <person name="Yang F.-C."/>
            <person name="Chen Y.-L."/>
            <person name="Yu C.-P."/>
            <person name="Tang S.-L."/>
            <person name="Wang P.-H."/>
            <person name="Ismail W."/>
            <person name="Wang C.-H."/>
            <person name="Yang C.-Y."/>
            <person name="Chiang Y.-R."/>
        </authorList>
    </citation>
    <scope>NUCLEOTIDE SEQUENCE [LARGE SCALE GENOMIC DNA]</scope>
    <source>
        <strain evidence="8 9">DSM 18526</strain>
    </source>
</reference>
<dbReference type="SUPFAM" id="SSF47203">
    <property type="entry name" value="Acyl-CoA dehydrogenase C-terminal domain-like"/>
    <property type="match status" value="1"/>
</dbReference>
<evidence type="ECO:0000259" key="7">
    <source>
        <dbReference type="Pfam" id="PF02771"/>
    </source>
</evidence>
<dbReference type="PANTHER" id="PTHR43884:SF20">
    <property type="entry name" value="ACYL-COA DEHYDROGENASE FADE28"/>
    <property type="match status" value="1"/>
</dbReference>
<dbReference type="InterPro" id="IPR036250">
    <property type="entry name" value="AcylCo_DH-like_C"/>
</dbReference>
<dbReference type="InterPro" id="IPR013786">
    <property type="entry name" value="AcylCoA_DH/ox_N"/>
</dbReference>
<dbReference type="InterPro" id="IPR009100">
    <property type="entry name" value="AcylCoA_DH/oxidase_NM_dom_sf"/>
</dbReference>
<evidence type="ECO:0008006" key="10">
    <source>
        <dbReference type="Google" id="ProtNLM"/>
    </source>
</evidence>
<dbReference type="OrthoDB" id="2450120at2"/>
<dbReference type="PATRIC" id="fig|465721.4.peg.801"/>
<dbReference type="EMBL" id="CP011971">
    <property type="protein sequence ID" value="AMN46232.1"/>
    <property type="molecule type" value="Genomic_DNA"/>
</dbReference>
<dbReference type="GO" id="GO:0003995">
    <property type="term" value="F:acyl-CoA dehydrogenase activity"/>
    <property type="evidence" value="ECO:0007669"/>
    <property type="project" value="TreeGrafter"/>
</dbReference>
<evidence type="ECO:0000256" key="4">
    <source>
        <dbReference type="ARBA" id="ARBA00022827"/>
    </source>
</evidence>
<evidence type="ECO:0000313" key="9">
    <source>
        <dbReference type="Proteomes" id="UP000070250"/>
    </source>
</evidence>
<dbReference type="Pfam" id="PF00441">
    <property type="entry name" value="Acyl-CoA_dh_1"/>
    <property type="match status" value="1"/>
</dbReference>
<dbReference type="AlphaFoldDB" id="A0A127F701"/>
<dbReference type="Pfam" id="PF02771">
    <property type="entry name" value="Acyl-CoA_dh_N"/>
    <property type="match status" value="1"/>
</dbReference>
<dbReference type="SUPFAM" id="SSF56645">
    <property type="entry name" value="Acyl-CoA dehydrogenase NM domain-like"/>
    <property type="match status" value="1"/>
</dbReference>
<organism evidence="8 9">
    <name type="scientific">Steroidobacter denitrificans</name>
    <dbReference type="NCBI Taxonomy" id="465721"/>
    <lineage>
        <taxon>Bacteria</taxon>
        <taxon>Pseudomonadati</taxon>
        <taxon>Pseudomonadota</taxon>
        <taxon>Gammaproteobacteria</taxon>
        <taxon>Steroidobacterales</taxon>
        <taxon>Steroidobacteraceae</taxon>
        <taxon>Steroidobacter</taxon>
    </lineage>
</organism>
<dbReference type="GO" id="GO:0050660">
    <property type="term" value="F:flavin adenine dinucleotide binding"/>
    <property type="evidence" value="ECO:0007669"/>
    <property type="project" value="InterPro"/>
</dbReference>
<keyword evidence="4" id="KW-0274">FAD</keyword>
<keyword evidence="5" id="KW-0560">Oxidoreductase</keyword>
<evidence type="ECO:0000256" key="1">
    <source>
        <dbReference type="ARBA" id="ARBA00001974"/>
    </source>
</evidence>